<dbReference type="Pfam" id="PF00505">
    <property type="entry name" value="HMG_box"/>
    <property type="match status" value="1"/>
</dbReference>
<dbReference type="KEGG" id="gtt:GUITHDRAFT_151501"/>
<dbReference type="GO" id="GO:0003677">
    <property type="term" value="F:DNA binding"/>
    <property type="evidence" value="ECO:0007669"/>
    <property type="project" value="UniProtKB-UniRule"/>
</dbReference>
<reference evidence="7" key="2">
    <citation type="submission" date="2012-11" db="EMBL/GenBank/DDBJ databases">
        <authorList>
            <person name="Kuo A."/>
            <person name="Curtis B.A."/>
            <person name="Tanifuji G."/>
            <person name="Burki F."/>
            <person name="Gruber A."/>
            <person name="Irimia M."/>
            <person name="Maruyama S."/>
            <person name="Arias M.C."/>
            <person name="Ball S.G."/>
            <person name="Gile G.H."/>
            <person name="Hirakawa Y."/>
            <person name="Hopkins J.F."/>
            <person name="Rensing S.A."/>
            <person name="Schmutz J."/>
            <person name="Symeonidi A."/>
            <person name="Elias M."/>
            <person name="Eveleigh R.J."/>
            <person name="Herman E.K."/>
            <person name="Klute M.J."/>
            <person name="Nakayama T."/>
            <person name="Obornik M."/>
            <person name="Reyes-Prieto A."/>
            <person name="Armbrust E.V."/>
            <person name="Aves S.J."/>
            <person name="Beiko R.G."/>
            <person name="Coutinho P."/>
            <person name="Dacks J.B."/>
            <person name="Durnford D.G."/>
            <person name="Fast N.M."/>
            <person name="Green B.R."/>
            <person name="Grisdale C."/>
            <person name="Hempe F."/>
            <person name="Henrissat B."/>
            <person name="Hoppner M.P."/>
            <person name="Ishida K.-I."/>
            <person name="Kim E."/>
            <person name="Koreny L."/>
            <person name="Kroth P.G."/>
            <person name="Liu Y."/>
            <person name="Malik S.-B."/>
            <person name="Maier U.G."/>
            <person name="McRose D."/>
            <person name="Mock T."/>
            <person name="Neilson J.A."/>
            <person name="Onodera N.T."/>
            <person name="Poole A.M."/>
            <person name="Pritham E.J."/>
            <person name="Richards T.A."/>
            <person name="Rocap G."/>
            <person name="Roy S.W."/>
            <person name="Sarai C."/>
            <person name="Schaack S."/>
            <person name="Shirato S."/>
            <person name="Slamovits C.H."/>
            <person name="Spencer D.F."/>
            <person name="Suzuki S."/>
            <person name="Worden A.Z."/>
            <person name="Zauner S."/>
            <person name="Barry K."/>
            <person name="Bell C."/>
            <person name="Bharti A.K."/>
            <person name="Crow J.A."/>
            <person name="Grimwood J."/>
            <person name="Kramer R."/>
            <person name="Lindquist E."/>
            <person name="Lucas S."/>
            <person name="Salamov A."/>
            <person name="McFadden G.I."/>
            <person name="Lane C.E."/>
            <person name="Keeling P.J."/>
            <person name="Gray M.W."/>
            <person name="Grigoriev I.V."/>
            <person name="Archibald J.M."/>
        </authorList>
    </citation>
    <scope>NUCLEOTIDE SEQUENCE</scope>
    <source>
        <strain evidence="7">CCMP2712</strain>
    </source>
</reference>
<evidence type="ECO:0000313" key="7">
    <source>
        <dbReference type="Proteomes" id="UP000011087"/>
    </source>
</evidence>
<dbReference type="RefSeq" id="XP_005836276.1">
    <property type="nucleotide sequence ID" value="XM_005836219.1"/>
</dbReference>
<keyword evidence="2 3" id="KW-0539">Nucleus</keyword>
<dbReference type="PROSITE" id="PS50118">
    <property type="entry name" value="HMG_BOX_2"/>
    <property type="match status" value="1"/>
</dbReference>
<dbReference type="AlphaFoldDB" id="L1JLB1"/>
<name>L1JLB1_GUITC</name>
<organism evidence="5">
    <name type="scientific">Guillardia theta (strain CCMP2712)</name>
    <name type="common">Cryptophyte</name>
    <dbReference type="NCBI Taxonomy" id="905079"/>
    <lineage>
        <taxon>Eukaryota</taxon>
        <taxon>Cryptophyceae</taxon>
        <taxon>Pyrenomonadales</taxon>
        <taxon>Geminigeraceae</taxon>
        <taxon>Guillardia</taxon>
    </lineage>
</organism>
<dbReference type="Gene3D" id="1.10.30.10">
    <property type="entry name" value="High mobility group box domain"/>
    <property type="match status" value="1"/>
</dbReference>
<dbReference type="PaxDb" id="55529-EKX49296"/>
<dbReference type="HOGENOM" id="CLU_1921117_0_0_1"/>
<dbReference type="GO" id="GO:0010468">
    <property type="term" value="P:regulation of gene expression"/>
    <property type="evidence" value="ECO:0007669"/>
    <property type="project" value="TreeGrafter"/>
</dbReference>
<reference evidence="5 7" key="1">
    <citation type="journal article" date="2012" name="Nature">
        <title>Algal genomes reveal evolutionary mosaicism and the fate of nucleomorphs.</title>
        <authorList>
            <consortium name="DOE Joint Genome Institute"/>
            <person name="Curtis B.A."/>
            <person name="Tanifuji G."/>
            <person name="Burki F."/>
            <person name="Gruber A."/>
            <person name="Irimia M."/>
            <person name="Maruyama S."/>
            <person name="Arias M.C."/>
            <person name="Ball S.G."/>
            <person name="Gile G.H."/>
            <person name="Hirakawa Y."/>
            <person name="Hopkins J.F."/>
            <person name="Kuo A."/>
            <person name="Rensing S.A."/>
            <person name="Schmutz J."/>
            <person name="Symeonidi A."/>
            <person name="Elias M."/>
            <person name="Eveleigh R.J."/>
            <person name="Herman E.K."/>
            <person name="Klute M.J."/>
            <person name="Nakayama T."/>
            <person name="Obornik M."/>
            <person name="Reyes-Prieto A."/>
            <person name="Armbrust E.V."/>
            <person name="Aves S.J."/>
            <person name="Beiko R.G."/>
            <person name="Coutinho P."/>
            <person name="Dacks J.B."/>
            <person name="Durnford D.G."/>
            <person name="Fast N.M."/>
            <person name="Green B.R."/>
            <person name="Grisdale C.J."/>
            <person name="Hempel F."/>
            <person name="Henrissat B."/>
            <person name="Hoppner M.P."/>
            <person name="Ishida K."/>
            <person name="Kim E."/>
            <person name="Koreny L."/>
            <person name="Kroth P.G."/>
            <person name="Liu Y."/>
            <person name="Malik S.B."/>
            <person name="Maier U.G."/>
            <person name="McRose D."/>
            <person name="Mock T."/>
            <person name="Neilson J.A."/>
            <person name="Onodera N.T."/>
            <person name="Poole A.M."/>
            <person name="Pritham E.J."/>
            <person name="Richards T.A."/>
            <person name="Rocap G."/>
            <person name="Roy S.W."/>
            <person name="Sarai C."/>
            <person name="Schaack S."/>
            <person name="Shirato S."/>
            <person name="Slamovits C.H."/>
            <person name="Spencer D.F."/>
            <person name="Suzuki S."/>
            <person name="Worden A.Z."/>
            <person name="Zauner S."/>
            <person name="Barry K."/>
            <person name="Bell C."/>
            <person name="Bharti A.K."/>
            <person name="Crow J.A."/>
            <person name="Grimwood J."/>
            <person name="Kramer R."/>
            <person name="Lindquist E."/>
            <person name="Lucas S."/>
            <person name="Salamov A."/>
            <person name="McFadden G.I."/>
            <person name="Lane C.E."/>
            <person name="Keeling P.J."/>
            <person name="Gray M.W."/>
            <person name="Grigoriev I.V."/>
            <person name="Archibald J.M."/>
        </authorList>
    </citation>
    <scope>NUCLEOTIDE SEQUENCE</scope>
    <source>
        <strain evidence="5 7">CCMP2712</strain>
    </source>
</reference>
<keyword evidence="7" id="KW-1185">Reference proteome</keyword>
<dbReference type="SMART" id="SM00398">
    <property type="entry name" value="HMG"/>
    <property type="match status" value="1"/>
</dbReference>
<accession>L1JLB1</accession>
<gene>
    <name evidence="5" type="ORF">GUITHDRAFT_151501</name>
</gene>
<evidence type="ECO:0000313" key="6">
    <source>
        <dbReference type="EnsemblProtists" id="EKX49296"/>
    </source>
</evidence>
<evidence type="ECO:0000256" key="2">
    <source>
        <dbReference type="ARBA" id="ARBA00023242"/>
    </source>
</evidence>
<proteinExistence type="predicted"/>
<dbReference type="OMA" id="NELYCTQ"/>
<dbReference type="EMBL" id="JH992982">
    <property type="protein sequence ID" value="EKX49296.1"/>
    <property type="molecule type" value="Genomic_DNA"/>
</dbReference>
<feature type="domain" description="HMG box" evidence="4">
    <location>
        <begin position="58"/>
        <end position="126"/>
    </location>
</feature>
<dbReference type="GeneID" id="17305963"/>
<dbReference type="STRING" id="905079.L1JLB1"/>
<dbReference type="InterPro" id="IPR051965">
    <property type="entry name" value="ChromReg_NeuronalGeneExpr"/>
</dbReference>
<evidence type="ECO:0000256" key="3">
    <source>
        <dbReference type="PROSITE-ProRule" id="PRU00267"/>
    </source>
</evidence>
<dbReference type="SUPFAM" id="SSF47095">
    <property type="entry name" value="HMG-box"/>
    <property type="match status" value="1"/>
</dbReference>
<protein>
    <recommendedName>
        <fullName evidence="4">HMG box domain-containing protein</fullName>
    </recommendedName>
</protein>
<sequence length="140" mass="16500">MNPYFMHPAFIPYPYVYPVYMPPMPPQPPPPQVPQLTKKQLKAEKRKKRRLAKAEGCPRKPATSFVMFSNAHREEVKKANPTLPMIDIARKLGEMWRELDPMIRKEWEDRATSAKDEYLEAKKVWLEQRSSNINGLYKDE</sequence>
<dbReference type="InterPro" id="IPR036910">
    <property type="entry name" value="HMG_box_dom_sf"/>
</dbReference>
<evidence type="ECO:0000256" key="1">
    <source>
        <dbReference type="ARBA" id="ARBA00023125"/>
    </source>
</evidence>
<dbReference type="InterPro" id="IPR009071">
    <property type="entry name" value="HMG_box_dom"/>
</dbReference>
<dbReference type="GO" id="GO:0005634">
    <property type="term" value="C:nucleus"/>
    <property type="evidence" value="ECO:0007669"/>
    <property type="project" value="UniProtKB-UniRule"/>
</dbReference>
<keyword evidence="1 3" id="KW-0238">DNA-binding</keyword>
<dbReference type="EnsemblProtists" id="EKX49296">
    <property type="protein sequence ID" value="EKX49296"/>
    <property type="gene ID" value="GUITHDRAFT_151501"/>
</dbReference>
<evidence type="ECO:0000313" key="5">
    <source>
        <dbReference type="EMBL" id="EKX49296.1"/>
    </source>
</evidence>
<dbReference type="OrthoDB" id="498543at2759"/>
<reference evidence="6" key="3">
    <citation type="submission" date="2016-03" db="UniProtKB">
        <authorList>
            <consortium name="EnsemblProtists"/>
        </authorList>
    </citation>
    <scope>IDENTIFICATION</scope>
</reference>
<dbReference type="PANTHER" id="PTHR46040:SF3">
    <property type="entry name" value="HIGH MOBILITY GROUP PROTEIN 2"/>
    <property type="match status" value="1"/>
</dbReference>
<evidence type="ECO:0000259" key="4">
    <source>
        <dbReference type="PROSITE" id="PS50118"/>
    </source>
</evidence>
<dbReference type="PANTHER" id="PTHR46040">
    <property type="entry name" value="HIGH MOBILITY GROUP PROTEIN 2"/>
    <property type="match status" value="1"/>
</dbReference>
<dbReference type="Proteomes" id="UP000011087">
    <property type="component" value="Unassembled WGS sequence"/>
</dbReference>
<feature type="DNA-binding region" description="HMG box" evidence="3">
    <location>
        <begin position="58"/>
        <end position="126"/>
    </location>
</feature>